<evidence type="ECO:0000259" key="7">
    <source>
        <dbReference type="PROSITE" id="PS50111"/>
    </source>
</evidence>
<keyword evidence="11" id="KW-1185">Reference proteome</keyword>
<dbReference type="InterPro" id="IPR017896">
    <property type="entry name" value="4Fe4S_Fe-S-bd"/>
</dbReference>
<dbReference type="Gene3D" id="1.10.15.40">
    <property type="entry name" value="Electron transport complex subunit B, putative Fe-S cluster"/>
    <property type="match status" value="1"/>
</dbReference>
<dbReference type="GO" id="GO:0046872">
    <property type="term" value="F:metal ion binding"/>
    <property type="evidence" value="ECO:0007669"/>
    <property type="project" value="UniProtKB-KW"/>
</dbReference>
<feature type="domain" description="4Fe-4S" evidence="9">
    <location>
        <begin position="381"/>
        <end position="442"/>
    </location>
</feature>
<dbReference type="PANTHER" id="PTHR32089:SF112">
    <property type="entry name" value="LYSOZYME-LIKE PROTEIN-RELATED"/>
    <property type="match status" value="1"/>
</dbReference>
<evidence type="ECO:0000259" key="9">
    <source>
        <dbReference type="PROSITE" id="PS51656"/>
    </source>
</evidence>
<keyword evidence="1" id="KW-0004">4Fe-4S</keyword>
<dbReference type="EMBL" id="CAADHO010000001">
    <property type="protein sequence ID" value="VFQ43330.1"/>
    <property type="molecule type" value="Genomic_DNA"/>
</dbReference>
<dbReference type="PROSITE" id="PS50111">
    <property type="entry name" value="CHEMOTAXIS_TRANSDUC_2"/>
    <property type="match status" value="1"/>
</dbReference>
<dbReference type="InterPro" id="IPR004108">
    <property type="entry name" value="Fe_hydrogenase_lsu_C"/>
</dbReference>
<evidence type="ECO:0000259" key="8">
    <source>
        <dbReference type="PROSITE" id="PS51379"/>
    </source>
</evidence>
<feature type="domain" description="4Fe-4S ferredoxin-type" evidence="8">
    <location>
        <begin position="37"/>
        <end position="66"/>
    </location>
</feature>
<dbReference type="Pfam" id="PF00015">
    <property type="entry name" value="MCPsignal"/>
    <property type="match status" value="1"/>
</dbReference>
<keyword evidence="3" id="KW-0408">Iron</keyword>
<dbReference type="Pfam" id="PF04060">
    <property type="entry name" value="FeS"/>
    <property type="match status" value="1"/>
</dbReference>
<dbReference type="PANTHER" id="PTHR32089">
    <property type="entry name" value="METHYL-ACCEPTING CHEMOTAXIS PROTEIN MCPB"/>
    <property type="match status" value="1"/>
</dbReference>
<dbReference type="PROSITE" id="PS51379">
    <property type="entry name" value="4FE4S_FER_2"/>
    <property type="match status" value="2"/>
</dbReference>
<dbReference type="SUPFAM" id="SSF58104">
    <property type="entry name" value="Methyl-accepting chemotaxis protein (MCP) signaling domain"/>
    <property type="match status" value="1"/>
</dbReference>
<dbReference type="Gene3D" id="3.40.950.10">
    <property type="entry name" value="Fe-only Hydrogenase (Larger Subunit), Chain L, domain 3"/>
    <property type="match status" value="1"/>
</dbReference>
<evidence type="ECO:0000256" key="4">
    <source>
        <dbReference type="ARBA" id="ARBA00023014"/>
    </source>
</evidence>
<feature type="domain" description="Methyl-accepting transducer" evidence="7">
    <location>
        <begin position="459"/>
        <end position="645"/>
    </location>
</feature>
<gene>
    <name evidence="10" type="ORF">MSL71_9580</name>
</gene>
<dbReference type="SUPFAM" id="SSF53920">
    <property type="entry name" value="Fe-only hydrogenase"/>
    <property type="match status" value="1"/>
</dbReference>
<dbReference type="GO" id="GO:0007165">
    <property type="term" value="P:signal transduction"/>
    <property type="evidence" value="ECO:0007669"/>
    <property type="project" value="UniProtKB-KW"/>
</dbReference>
<dbReference type="Proteomes" id="UP000507962">
    <property type="component" value="Unassembled WGS sequence"/>
</dbReference>
<reference evidence="10 11" key="1">
    <citation type="submission" date="2019-03" db="EMBL/GenBank/DDBJ databases">
        <authorList>
            <person name="Nijsse B."/>
        </authorList>
    </citation>
    <scope>NUCLEOTIDE SEQUENCE [LARGE SCALE GENOMIC DNA]</scope>
    <source>
        <strain evidence="10">Desulfoluna butyratoxydans MSL71</strain>
    </source>
</reference>
<dbReference type="SUPFAM" id="SSF54862">
    <property type="entry name" value="4Fe-4S ferredoxins"/>
    <property type="match status" value="1"/>
</dbReference>
<evidence type="ECO:0000313" key="11">
    <source>
        <dbReference type="Proteomes" id="UP000507962"/>
    </source>
</evidence>
<dbReference type="PROSITE" id="PS00198">
    <property type="entry name" value="4FE4S_FER_1"/>
    <property type="match status" value="1"/>
</dbReference>
<feature type="domain" description="4Fe-4S ferredoxin-type" evidence="8">
    <location>
        <begin position="7"/>
        <end position="36"/>
    </location>
</feature>
<protein>
    <submittedName>
        <fullName evidence="10">Iron hydrogenase</fullName>
    </submittedName>
</protein>
<organism evidence="10 11">
    <name type="scientific">Desulfoluna butyratoxydans</name>
    <dbReference type="NCBI Taxonomy" id="231438"/>
    <lineage>
        <taxon>Bacteria</taxon>
        <taxon>Pseudomonadati</taxon>
        <taxon>Thermodesulfobacteriota</taxon>
        <taxon>Desulfobacteria</taxon>
        <taxon>Desulfobacterales</taxon>
        <taxon>Desulfolunaceae</taxon>
        <taxon>Desulfoluna</taxon>
    </lineage>
</organism>
<evidence type="ECO:0000256" key="6">
    <source>
        <dbReference type="PROSITE-ProRule" id="PRU00284"/>
    </source>
</evidence>
<evidence type="ECO:0000256" key="3">
    <source>
        <dbReference type="ARBA" id="ARBA00023004"/>
    </source>
</evidence>
<dbReference type="SMART" id="SM00283">
    <property type="entry name" value="MA"/>
    <property type="match status" value="1"/>
</dbReference>
<proteinExistence type="predicted"/>
<evidence type="ECO:0000256" key="5">
    <source>
        <dbReference type="ARBA" id="ARBA00023224"/>
    </source>
</evidence>
<dbReference type="PROSITE" id="PS51656">
    <property type="entry name" value="4FE4S"/>
    <property type="match status" value="1"/>
</dbReference>
<dbReference type="Pfam" id="PF13237">
    <property type="entry name" value="Fer4_10"/>
    <property type="match status" value="1"/>
</dbReference>
<keyword evidence="5 6" id="KW-0807">Transducer</keyword>
<dbReference type="InterPro" id="IPR007202">
    <property type="entry name" value="4Fe-4S_dom"/>
</dbReference>
<sequence>MGSSLAEVISIDQEKCVNCYVCIAACPVKFCNDASGDGLVVNHAMCIGCGECVRVCTHEARTVLDDTPAFLRDLGREKMVAVVAPAVACAFPGRTLNLNGWLRARGVSAVFDVSFGAELTVKSYLEHMKADSPSCVIAQPCPAIVNFVELYAPELIPHLAPADSPMLHAMKMIKRFHPDLAHHKIVVVSPCLAKKREYVEVGMGDYNVTMKELSDYFQREGIRLGDFPAVEFTNPPAERAVLFSSPGGLLRTVARWKGGADTRARKIEGPSVVYPYLKTLKQSVKEGVAPQLVDCLNCDHGCNGGTATPARDLSPDRLEHEVEKRSRAMQEGYRKSGPGAEARTRKSLEKLLDAYWEPGLYTRSYTDRSADNIIRTPSEAELKAVYGSMGKHTAADLYNCSACGYNSCEGMAVAIFNGINKPEHCAHFIMDENQKLIDRINARAMQDEEIASIDRSTRDLSTNMQSISGNIDELNTSIAEISRDVQQSKSVAEEASRNVDDSGEAFSGLQAASQEIPDVLQFINDTVDNLSLLALNAKIEAARAGDAGKGFDVVATEVKGLADSTAGAVVRIREITEKIVSASKNVNQAMDALRGYVTTLEEYQVSIAAAVEQQSTNTHNASGLLQDLSGAVADIHANLSRVAEG</sequence>
<dbReference type="Gene3D" id="1.10.287.950">
    <property type="entry name" value="Methyl-accepting chemotaxis protein"/>
    <property type="match status" value="1"/>
</dbReference>
<dbReference type="GO" id="GO:0016020">
    <property type="term" value="C:membrane"/>
    <property type="evidence" value="ECO:0007669"/>
    <property type="project" value="InterPro"/>
</dbReference>
<evidence type="ECO:0000256" key="1">
    <source>
        <dbReference type="ARBA" id="ARBA00022485"/>
    </source>
</evidence>
<dbReference type="InterPro" id="IPR017900">
    <property type="entry name" value="4Fe4S_Fe_S_CS"/>
</dbReference>
<dbReference type="GO" id="GO:0051539">
    <property type="term" value="F:4 iron, 4 sulfur cluster binding"/>
    <property type="evidence" value="ECO:0007669"/>
    <property type="project" value="UniProtKB-KW"/>
</dbReference>
<accession>A0A4U8YIW7</accession>
<keyword evidence="4" id="KW-0411">Iron-sulfur</keyword>
<name>A0A4U8YIW7_9BACT</name>
<dbReference type="AlphaFoldDB" id="A0A4U8YIW7"/>
<dbReference type="RefSeq" id="WP_180137492.1">
    <property type="nucleotide sequence ID" value="NZ_CAADHO010000001.1"/>
</dbReference>
<keyword evidence="2" id="KW-0479">Metal-binding</keyword>
<dbReference type="Pfam" id="PF02906">
    <property type="entry name" value="Fe_hyd_lg_C"/>
    <property type="match status" value="1"/>
</dbReference>
<dbReference type="InterPro" id="IPR009016">
    <property type="entry name" value="Fe_hydrogenase"/>
</dbReference>
<dbReference type="Gene3D" id="3.30.70.20">
    <property type="match status" value="1"/>
</dbReference>
<evidence type="ECO:0000313" key="10">
    <source>
        <dbReference type="EMBL" id="VFQ43330.1"/>
    </source>
</evidence>
<dbReference type="InterPro" id="IPR004089">
    <property type="entry name" value="MCPsignal_dom"/>
</dbReference>
<evidence type="ECO:0000256" key="2">
    <source>
        <dbReference type="ARBA" id="ARBA00022723"/>
    </source>
</evidence>